<dbReference type="AlphaFoldDB" id="A0A1H9N2T1"/>
<dbReference type="PANTHER" id="PTHR43151:SF1">
    <property type="entry name" value="SSR2333 PROTEIN"/>
    <property type="match status" value="1"/>
</dbReference>
<dbReference type="GO" id="GO:0046914">
    <property type="term" value="F:transition metal ion binding"/>
    <property type="evidence" value="ECO:0007669"/>
    <property type="project" value="InterPro"/>
</dbReference>
<dbReference type="Proteomes" id="UP000199135">
    <property type="component" value="Unassembled WGS sequence"/>
</dbReference>
<dbReference type="EMBL" id="FNWT01000001">
    <property type="protein sequence ID" value="SEH37223.1"/>
    <property type="molecule type" value="Genomic_DNA"/>
</dbReference>
<dbReference type="Gene3D" id="2.30.30.90">
    <property type="match status" value="1"/>
</dbReference>
<keyword evidence="6" id="KW-1185">Reference proteome</keyword>
<dbReference type="InterPro" id="IPR007167">
    <property type="entry name" value="Fe-transptr_FeoA-like"/>
</dbReference>
<reference evidence="5 6" key="1">
    <citation type="submission" date="2016-10" db="EMBL/GenBank/DDBJ databases">
        <authorList>
            <person name="Varghese N."/>
            <person name="Submissions S."/>
        </authorList>
    </citation>
    <scope>NUCLEOTIDE SEQUENCE [LARGE SCALE GENOMIC DNA]</scope>
    <source>
        <strain evidence="5">KHGC19</strain>
        <strain evidence="3 6">WCP15</strain>
    </source>
</reference>
<gene>
    <name evidence="4" type="ORF">SAMN05216446_0144</name>
    <name evidence="3" type="ORF">SAMN05216447_101137</name>
</gene>
<sequence length="93" mass="9570">MESVMEGSRAAVAGAQALRSGAQLPLSMVGEGETVQVAKVRGTQEVRQHMAELGFVPGATVKVISRVSGDVLVSVKGSTLGLNRSTAMKVVTC</sequence>
<dbReference type="SMART" id="SM00899">
    <property type="entry name" value="FeoA"/>
    <property type="match status" value="1"/>
</dbReference>
<organism evidence="4 5">
    <name type="scientific">Parafannyhessea umbonata</name>
    <dbReference type="NCBI Taxonomy" id="604330"/>
    <lineage>
        <taxon>Bacteria</taxon>
        <taxon>Bacillati</taxon>
        <taxon>Actinomycetota</taxon>
        <taxon>Coriobacteriia</taxon>
        <taxon>Coriobacteriales</taxon>
        <taxon>Atopobiaceae</taxon>
        <taxon>Parafannyhessea</taxon>
    </lineage>
</organism>
<evidence type="ECO:0000256" key="1">
    <source>
        <dbReference type="ARBA" id="ARBA00023004"/>
    </source>
</evidence>
<evidence type="ECO:0000259" key="2">
    <source>
        <dbReference type="SMART" id="SM00899"/>
    </source>
</evidence>
<accession>A0A1H9N2T1</accession>
<dbReference type="InterPro" id="IPR008988">
    <property type="entry name" value="Transcriptional_repressor_C"/>
</dbReference>
<dbReference type="PANTHER" id="PTHR43151">
    <property type="entry name" value="FEOA FAMILY PROTEIN"/>
    <property type="match status" value="1"/>
</dbReference>
<dbReference type="Pfam" id="PF04023">
    <property type="entry name" value="FeoA"/>
    <property type="match status" value="1"/>
</dbReference>
<evidence type="ECO:0000313" key="6">
    <source>
        <dbReference type="Proteomes" id="UP000199135"/>
    </source>
</evidence>
<dbReference type="SUPFAM" id="SSF50037">
    <property type="entry name" value="C-terminal domain of transcriptional repressors"/>
    <property type="match status" value="1"/>
</dbReference>
<dbReference type="InterPro" id="IPR038157">
    <property type="entry name" value="FeoA_core_dom"/>
</dbReference>
<evidence type="ECO:0000313" key="3">
    <source>
        <dbReference type="EMBL" id="SEH37223.1"/>
    </source>
</evidence>
<proteinExistence type="predicted"/>
<evidence type="ECO:0000313" key="5">
    <source>
        <dbReference type="Proteomes" id="UP000199128"/>
    </source>
</evidence>
<evidence type="ECO:0000313" key="4">
    <source>
        <dbReference type="EMBL" id="SER30244.1"/>
    </source>
</evidence>
<feature type="domain" description="Ferrous iron transporter FeoA-like" evidence="2">
    <location>
        <begin position="24"/>
        <end position="93"/>
    </location>
</feature>
<dbReference type="EMBL" id="FOGP01000001">
    <property type="protein sequence ID" value="SER30244.1"/>
    <property type="molecule type" value="Genomic_DNA"/>
</dbReference>
<name>A0A1H9N2T1_9ACTN</name>
<protein>
    <submittedName>
        <fullName evidence="4">Ferrous iron transport protein A</fullName>
    </submittedName>
</protein>
<dbReference type="InterPro" id="IPR053184">
    <property type="entry name" value="FeoA-like"/>
</dbReference>
<reference evidence="4" key="2">
    <citation type="submission" date="2016-10" db="EMBL/GenBank/DDBJ databases">
        <authorList>
            <person name="de Groot N.N."/>
        </authorList>
    </citation>
    <scope>NUCLEOTIDE SEQUENCE [LARGE SCALE GENOMIC DNA]</scope>
    <source>
        <strain evidence="4">KHGC19</strain>
    </source>
</reference>
<dbReference type="Proteomes" id="UP000199128">
    <property type="component" value="Unassembled WGS sequence"/>
</dbReference>
<keyword evidence="1" id="KW-0408">Iron</keyword>